<keyword evidence="5" id="KW-1185">Reference proteome</keyword>
<name>A0A2V1DG93_9PLEO</name>
<accession>A0A2V1DG93</accession>
<dbReference type="EMBL" id="KZ805448">
    <property type="protein sequence ID" value="PVH97015.1"/>
    <property type="molecule type" value="Genomic_DNA"/>
</dbReference>
<feature type="region of interest" description="Disordered" evidence="2">
    <location>
        <begin position="144"/>
        <end position="166"/>
    </location>
</feature>
<feature type="domain" description="C2H2-type" evidence="3">
    <location>
        <begin position="80"/>
        <end position="112"/>
    </location>
</feature>
<organism evidence="4 5">
    <name type="scientific">Periconia macrospinosa</name>
    <dbReference type="NCBI Taxonomy" id="97972"/>
    <lineage>
        <taxon>Eukaryota</taxon>
        <taxon>Fungi</taxon>
        <taxon>Dikarya</taxon>
        <taxon>Ascomycota</taxon>
        <taxon>Pezizomycotina</taxon>
        <taxon>Dothideomycetes</taxon>
        <taxon>Pleosporomycetidae</taxon>
        <taxon>Pleosporales</taxon>
        <taxon>Massarineae</taxon>
        <taxon>Periconiaceae</taxon>
        <taxon>Periconia</taxon>
    </lineage>
</organism>
<evidence type="ECO:0000313" key="5">
    <source>
        <dbReference type="Proteomes" id="UP000244855"/>
    </source>
</evidence>
<dbReference type="AlphaFoldDB" id="A0A2V1DG93"/>
<evidence type="ECO:0000256" key="2">
    <source>
        <dbReference type="SAM" id="MobiDB-lite"/>
    </source>
</evidence>
<keyword evidence="1" id="KW-0863">Zinc-finger</keyword>
<sequence length="166" mass="18900">MIKYQPNASYDYAGYDPTIPQYTQSQIAQYVAQYGCYPPQPYITLADYPVVPVQYTQTTGQQNTPYTVTSNTNTQTPRTWRCEIPGCTSTANFTRFADLQRHHATVHSGNTPNYPCTVKDCSRVGDKGFTRRDHLVEHMRNFHHIPIPKRGPGERSAHPMGLPDYQ</sequence>
<reference evidence="4 5" key="1">
    <citation type="journal article" date="2018" name="Sci. Rep.">
        <title>Comparative genomics provides insights into the lifestyle and reveals functional heterogeneity of dark septate endophytic fungi.</title>
        <authorList>
            <person name="Knapp D.G."/>
            <person name="Nemeth J.B."/>
            <person name="Barry K."/>
            <person name="Hainaut M."/>
            <person name="Henrissat B."/>
            <person name="Johnson J."/>
            <person name="Kuo A."/>
            <person name="Lim J.H.P."/>
            <person name="Lipzen A."/>
            <person name="Nolan M."/>
            <person name="Ohm R.A."/>
            <person name="Tamas L."/>
            <person name="Grigoriev I.V."/>
            <person name="Spatafora J.W."/>
            <person name="Nagy L.G."/>
            <person name="Kovacs G.M."/>
        </authorList>
    </citation>
    <scope>NUCLEOTIDE SEQUENCE [LARGE SCALE GENOMIC DNA]</scope>
    <source>
        <strain evidence="4 5">DSE2036</strain>
    </source>
</reference>
<protein>
    <recommendedName>
        <fullName evidence="3">C2H2-type domain-containing protein</fullName>
    </recommendedName>
</protein>
<dbReference type="STRING" id="97972.A0A2V1DG93"/>
<keyword evidence="1" id="KW-0862">Zinc</keyword>
<dbReference type="InterPro" id="IPR013087">
    <property type="entry name" value="Znf_C2H2_type"/>
</dbReference>
<dbReference type="Gene3D" id="3.30.160.60">
    <property type="entry name" value="Classic Zinc Finger"/>
    <property type="match status" value="2"/>
</dbReference>
<dbReference type="GO" id="GO:0008270">
    <property type="term" value="F:zinc ion binding"/>
    <property type="evidence" value="ECO:0007669"/>
    <property type="project" value="UniProtKB-KW"/>
</dbReference>
<proteinExistence type="predicted"/>
<evidence type="ECO:0000259" key="3">
    <source>
        <dbReference type="PROSITE" id="PS50157"/>
    </source>
</evidence>
<dbReference type="PROSITE" id="PS50157">
    <property type="entry name" value="ZINC_FINGER_C2H2_2"/>
    <property type="match status" value="1"/>
</dbReference>
<dbReference type="SMART" id="SM00355">
    <property type="entry name" value="ZnF_C2H2"/>
    <property type="match status" value="2"/>
</dbReference>
<evidence type="ECO:0000313" key="4">
    <source>
        <dbReference type="EMBL" id="PVH97015.1"/>
    </source>
</evidence>
<evidence type="ECO:0000256" key="1">
    <source>
        <dbReference type="PROSITE-ProRule" id="PRU00042"/>
    </source>
</evidence>
<dbReference type="Proteomes" id="UP000244855">
    <property type="component" value="Unassembled WGS sequence"/>
</dbReference>
<keyword evidence="1" id="KW-0479">Metal-binding</keyword>
<dbReference type="OrthoDB" id="2687452at2759"/>
<gene>
    <name evidence="4" type="ORF">DM02DRAFT_658682</name>
</gene>